<keyword evidence="1" id="KW-0472">Membrane</keyword>
<feature type="transmembrane region" description="Helical" evidence="1">
    <location>
        <begin position="15"/>
        <end position="34"/>
    </location>
</feature>
<comment type="caution">
    <text evidence="2">The sequence shown here is derived from an EMBL/GenBank/DDBJ whole genome shotgun (WGS) entry which is preliminary data.</text>
</comment>
<sequence length="277" mass="29029">MGWNDGIVDTTEGGWATDATASLVAALFFASSLLTSMPTHRHHHVGTAVVFLCGMIVHRDYPRRAVSGAGQWQFYALSALGYAGSAYRATLGYDLAPDVLVSAFQQATALAVASVAAAACATVAAMHLARSAVNGAAMRKAVACDMWFGASEGALVLCEIAGAALFLAEQVARARAAADGGEWWRDTAHLPCGVAVFGLVAFQYGLVYGAGATLALRGYAYDSGLFQRVFHYTAVCVSWALHTHALLLHLRDVCDAREARSCSAEPAAGRHSLIGCS</sequence>
<dbReference type="Proteomes" id="UP000751190">
    <property type="component" value="Unassembled WGS sequence"/>
</dbReference>
<feature type="transmembrane region" description="Helical" evidence="1">
    <location>
        <begin position="188"/>
        <end position="209"/>
    </location>
</feature>
<keyword evidence="1" id="KW-0812">Transmembrane</keyword>
<feature type="transmembrane region" description="Helical" evidence="1">
    <location>
        <begin position="107"/>
        <end position="126"/>
    </location>
</feature>
<feature type="transmembrane region" description="Helical" evidence="1">
    <location>
        <begin position="229"/>
        <end position="250"/>
    </location>
</feature>
<accession>A0A8J6C9K4</accession>
<evidence type="ECO:0000313" key="3">
    <source>
        <dbReference type="Proteomes" id="UP000751190"/>
    </source>
</evidence>
<keyword evidence="1" id="KW-1133">Transmembrane helix</keyword>
<organism evidence="2 3">
    <name type="scientific">Diacronema lutheri</name>
    <name type="common">Unicellular marine alga</name>
    <name type="synonym">Monochrysis lutheri</name>
    <dbReference type="NCBI Taxonomy" id="2081491"/>
    <lineage>
        <taxon>Eukaryota</taxon>
        <taxon>Haptista</taxon>
        <taxon>Haptophyta</taxon>
        <taxon>Pavlovophyceae</taxon>
        <taxon>Pavlovales</taxon>
        <taxon>Pavlovaceae</taxon>
        <taxon>Diacronema</taxon>
    </lineage>
</organism>
<keyword evidence="3" id="KW-1185">Reference proteome</keyword>
<gene>
    <name evidence="2" type="ORF">KFE25_012853</name>
</gene>
<dbReference type="EMBL" id="JAGTXO010000040">
    <property type="protein sequence ID" value="KAG8459518.1"/>
    <property type="molecule type" value="Genomic_DNA"/>
</dbReference>
<name>A0A8J6C9K4_DIALT</name>
<evidence type="ECO:0000256" key="1">
    <source>
        <dbReference type="SAM" id="Phobius"/>
    </source>
</evidence>
<dbReference type="AlphaFoldDB" id="A0A8J6C9K4"/>
<reference evidence="2" key="1">
    <citation type="submission" date="2021-05" db="EMBL/GenBank/DDBJ databases">
        <title>The genome of the haptophyte Pavlova lutheri (Diacronema luteri, Pavlovales) - a model for lipid biosynthesis in eukaryotic algae.</title>
        <authorList>
            <person name="Hulatt C.J."/>
            <person name="Posewitz M.C."/>
        </authorList>
    </citation>
    <scope>NUCLEOTIDE SEQUENCE</scope>
    <source>
        <strain evidence="2">NIVA-4/92</strain>
    </source>
</reference>
<protein>
    <submittedName>
        <fullName evidence="2">Uncharacterized protein</fullName>
    </submittedName>
</protein>
<proteinExistence type="predicted"/>
<evidence type="ECO:0000313" key="2">
    <source>
        <dbReference type="EMBL" id="KAG8459518.1"/>
    </source>
</evidence>